<proteinExistence type="predicted"/>
<dbReference type="EMBL" id="CACVKT020005487">
    <property type="protein sequence ID" value="CAC5395356.1"/>
    <property type="molecule type" value="Genomic_DNA"/>
</dbReference>
<gene>
    <name evidence="2" type="ORF">MCOR_30033</name>
</gene>
<dbReference type="Proteomes" id="UP000507470">
    <property type="component" value="Unassembled WGS sequence"/>
</dbReference>
<dbReference type="OrthoDB" id="10065669at2759"/>
<accession>A0A6J8CIP5</accession>
<feature type="region of interest" description="Disordered" evidence="1">
    <location>
        <begin position="788"/>
        <end position="867"/>
    </location>
</feature>
<feature type="region of interest" description="Disordered" evidence="1">
    <location>
        <begin position="729"/>
        <end position="750"/>
    </location>
</feature>
<sequence>MADKGSFLRLKLRSQMRPQISNDVQTNTIHISESASQKNTAAQRSKNYRDKIKQDPEKYITYLEREKERNRKWRENWSSEQKINQREKTRLRVRKWREERKPEEIVKLKKKPKPKTRAQVSSEREYWQRKKEEQRAKYSSQKRRRINEKRRLQYKLNKSKSTTENLMPAESTETPQGYSTKEAERKAVYRASLHLPSSPEKFASVVGGLTAKATPRKREALTKHGLLLTPTKKRHLRLSQEIICKMKDDLHKTRKHRTKEVLKKRRLLTSFILKDAEKRKAGISWKFAVKCSKLKDVWEEDSETPKRSDALTEDTIDKIEKFYKDFDTVCLPDKKQASLKSEQPKRILQSSLRDNHNEFLKENQECTLSFSKFTALRPKTVQTMSKSIFNNCLCEYCTNIQYKVKALNIKGINTRYDLLARTVCQKPEGSRYYKIECVQRLCKLCGVDKFMSQLDLYKRHIIQWYKWETQTYMYANEKKSKKVLSLKKESVNNFLEELKKELQPFSAHLNTAWWQHDQFRHVTQNLPSDWTVFCSDFAENYTCIYQDEAQSAHWSHDTVTLFSIVAYIRCKFCKLVVTQSMIYVSEDKKHDFHYVQHCISLANEYIQRVYEIKSKRQIHFSDGAASQFKSKTPFADALHSKSDFGFPVEKHFFGSRHGKGPCDGEFGVIKRIVTNAVKNRKAMVKNASEFFDFAEANLRRPTLDSQNECCHFRRNFFIVKDGDVNRKRPERTNVKAVPETRQLHSVRASDDSASLEKRTLSCFCSTCIQGSGSCHNVDMVEGWVKETQRRQLNKKDTSKKSKKVDKKNVKGLLKETPRKQLSKKNQRATRSNSHKKADSQERSQDSPKQKEFNRQETTVEELHSFENTSPQINELSVNIARVQDNKDTLFEVILQTLKSSTTVDDMMIKGTELASVIPHLRCNKDENISISGSGLHIDKFGMELLPDDVKEEGYFPASVLGDGNCLPRSASVIMYGTENNHTELRARIALELACYLPLYVDHTYLRRGEQLSDKEALVLPKSYVMYSELYTPGDIITSSLIERTLFEEIRKVCSANEFMGIWQIFALASVLGRPLQSVYPNRGNPTVRKDLNRSILPREMESNTPAYILWSSNRNDEMTYAHWIPNHFCPILKMFINDDVLEYSTDTLGDIDLENISGLSEQLAPWVMDLLDDSDSDVSNNQYNMDETTADQHSSLDKLTDNQSSMTVKPMDVQPFASVQPEEALMSNLQDNSEQSNNSIVVSKDETTADQHSLLDKLTDNQSSMTVKPMDVQPFVSVQPEEALMSNLQDNSEQRDNSIVLFQEKPLYDQLLVSEHYTKRCNEQQRLMCGPMFISTPTRRRTYDLCTNSKIFELNLCQRVFQELTPDMTLAELYAKKPEGSRYYKIECVKGYTIMWVDKFYVPVRLVQKAYYTMRQIHFSDGAAHSSNQNPFADALHSKSDWFFLLRNTNWRLEHGKDHVMVNSGLLKIVTNAVKKQKSHGENASEFFDFAEANLDAKLDSQNECCHLEEISLCIKDGDVNRKA</sequence>
<evidence type="ECO:0000313" key="3">
    <source>
        <dbReference type="Proteomes" id="UP000507470"/>
    </source>
</evidence>
<feature type="compositionally biased region" description="Basic and acidic residues" evidence="1">
    <location>
        <begin position="788"/>
        <end position="799"/>
    </location>
</feature>
<keyword evidence="3" id="KW-1185">Reference proteome</keyword>
<dbReference type="PANTHER" id="PTHR46601:SF1">
    <property type="entry name" value="ADF-H DOMAIN-CONTAINING PROTEIN"/>
    <property type="match status" value="1"/>
</dbReference>
<feature type="compositionally biased region" description="Basic and acidic residues" evidence="1">
    <location>
        <begin position="806"/>
        <end position="818"/>
    </location>
</feature>
<protein>
    <recommendedName>
        <fullName evidence="4">Vertnin</fullName>
    </recommendedName>
</protein>
<reference evidence="2 3" key="1">
    <citation type="submission" date="2020-06" db="EMBL/GenBank/DDBJ databases">
        <authorList>
            <person name="Li R."/>
            <person name="Bekaert M."/>
        </authorList>
    </citation>
    <scope>NUCLEOTIDE SEQUENCE [LARGE SCALE GENOMIC DNA]</scope>
    <source>
        <strain evidence="3">wild</strain>
    </source>
</reference>
<dbReference type="CDD" id="cd22791">
    <property type="entry name" value="OTU_VRTN"/>
    <property type="match status" value="1"/>
</dbReference>
<feature type="compositionally biased region" description="Polar residues" evidence="1">
    <location>
        <begin position="159"/>
        <end position="179"/>
    </location>
</feature>
<dbReference type="InterPro" id="IPR047273">
    <property type="entry name" value="VRTN_OTU_dom"/>
</dbReference>
<dbReference type="PANTHER" id="PTHR46601">
    <property type="entry name" value="ULP_PROTEASE DOMAIN-CONTAINING PROTEIN"/>
    <property type="match status" value="1"/>
</dbReference>
<evidence type="ECO:0008006" key="4">
    <source>
        <dbReference type="Google" id="ProtNLM"/>
    </source>
</evidence>
<organism evidence="2 3">
    <name type="scientific">Mytilus coruscus</name>
    <name type="common">Sea mussel</name>
    <dbReference type="NCBI Taxonomy" id="42192"/>
    <lineage>
        <taxon>Eukaryota</taxon>
        <taxon>Metazoa</taxon>
        <taxon>Spiralia</taxon>
        <taxon>Lophotrochozoa</taxon>
        <taxon>Mollusca</taxon>
        <taxon>Bivalvia</taxon>
        <taxon>Autobranchia</taxon>
        <taxon>Pteriomorphia</taxon>
        <taxon>Mytilida</taxon>
        <taxon>Mytiloidea</taxon>
        <taxon>Mytilidae</taxon>
        <taxon>Mytilinae</taxon>
        <taxon>Mytilus</taxon>
    </lineage>
</organism>
<evidence type="ECO:0000313" key="2">
    <source>
        <dbReference type="EMBL" id="CAC5395356.1"/>
    </source>
</evidence>
<feature type="region of interest" description="Disordered" evidence="1">
    <location>
        <begin position="109"/>
        <end position="181"/>
    </location>
</feature>
<feature type="compositionally biased region" description="Basic and acidic residues" evidence="1">
    <location>
        <begin position="835"/>
        <end position="854"/>
    </location>
</feature>
<evidence type="ECO:0000256" key="1">
    <source>
        <dbReference type="SAM" id="MobiDB-lite"/>
    </source>
</evidence>
<name>A0A6J8CIP5_MYTCO</name>
<feature type="compositionally biased region" description="Basic and acidic residues" evidence="1">
    <location>
        <begin position="122"/>
        <end position="136"/>
    </location>
</feature>